<protein>
    <recommendedName>
        <fullName evidence="1">UPF0276 protein JBJ86_10805</fullName>
    </recommendedName>
</protein>
<sequence>MPGPHSFLWSNMEVFPNKLAQKLPYLGFGLGLRPNYYEEILTSKPDLDWFEILTENYLIPGGKPLYYLDKIREHYPIVMHGVSLSLGSSDPLDFDYLKQVQELASRIEPAWISDHLCWTGVHGLNTHDLLPVPYTSEAIQHIVSRIQVIQDFLKRPFLIENVSSYLTYKQSEMSEWDFILEIVKQSGCYLLLDVNNVYVSSFNHNFDPMAYINSMPPGRVAQIHLAGHTNHGDYIIDTHNAPVIEPVWDLYEATIQRLGPVSTMIERDDNMPDFSELLSEINHAKRLAIQAAKEKVAV</sequence>
<dbReference type="InterPro" id="IPR036237">
    <property type="entry name" value="Xyl_isomerase-like_sf"/>
</dbReference>
<comment type="caution">
    <text evidence="2">The sequence shown here is derived from an EMBL/GenBank/DDBJ whole genome shotgun (WGS) entry which is preliminary data.</text>
</comment>
<evidence type="ECO:0000313" key="2">
    <source>
        <dbReference type="EMBL" id="HAU1880726.1"/>
    </source>
</evidence>
<name>A0AAN5PKL8_LEGPN</name>
<dbReference type="PANTHER" id="PTHR42194">
    <property type="entry name" value="UPF0276 PROTEIN HI_1600"/>
    <property type="match status" value="1"/>
</dbReference>
<proteinExistence type="inferred from homology"/>
<evidence type="ECO:0000313" key="3">
    <source>
        <dbReference type="Proteomes" id="UP000866496"/>
    </source>
</evidence>
<gene>
    <name evidence="2" type="ORF">JBJ86_10805</name>
</gene>
<dbReference type="Pfam" id="PF05114">
    <property type="entry name" value="MbnB_TglH_ChrH"/>
    <property type="match status" value="1"/>
</dbReference>
<dbReference type="HAMAP" id="MF_00697">
    <property type="entry name" value="UPF0276"/>
    <property type="match status" value="1"/>
</dbReference>
<organism evidence="2 3">
    <name type="scientific">Legionella pneumophila</name>
    <dbReference type="NCBI Taxonomy" id="446"/>
    <lineage>
        <taxon>Bacteria</taxon>
        <taxon>Pseudomonadati</taxon>
        <taxon>Pseudomonadota</taxon>
        <taxon>Gammaproteobacteria</taxon>
        <taxon>Legionellales</taxon>
        <taxon>Legionellaceae</taxon>
        <taxon>Legionella</taxon>
    </lineage>
</organism>
<dbReference type="EMBL" id="DACWHX010000012">
    <property type="protein sequence ID" value="HAU1880726.1"/>
    <property type="molecule type" value="Genomic_DNA"/>
</dbReference>
<dbReference type="InterPro" id="IPR007801">
    <property type="entry name" value="MbnB/TglH/ChrH"/>
</dbReference>
<reference evidence="2" key="2">
    <citation type="submission" date="2019-10" db="EMBL/GenBank/DDBJ databases">
        <authorList>
            <consortium name="NCBI Pathogen Detection Project"/>
        </authorList>
    </citation>
    <scope>NUCLEOTIDE SEQUENCE</scope>
    <source>
        <strain evidence="2">AZ00058701</strain>
    </source>
</reference>
<dbReference type="SUPFAM" id="SSF51658">
    <property type="entry name" value="Xylose isomerase-like"/>
    <property type="match status" value="1"/>
</dbReference>
<dbReference type="PANTHER" id="PTHR42194:SF1">
    <property type="entry name" value="UPF0276 PROTEIN HI_1600"/>
    <property type="match status" value="1"/>
</dbReference>
<reference evidence="2" key="1">
    <citation type="journal article" date="2018" name="Genome Biol.">
        <title>SKESA: strategic k-mer extension for scrupulous assemblies.</title>
        <authorList>
            <person name="Souvorov A."/>
            <person name="Agarwala R."/>
            <person name="Lipman D.J."/>
        </authorList>
    </citation>
    <scope>NUCLEOTIDE SEQUENCE</scope>
    <source>
        <strain evidence="2">AZ00058701</strain>
    </source>
</reference>
<dbReference type="AlphaFoldDB" id="A0AAN5PKL8"/>
<dbReference type="Proteomes" id="UP000866496">
    <property type="component" value="Unassembled WGS sequence"/>
</dbReference>
<dbReference type="NCBIfam" id="NF003818">
    <property type="entry name" value="PRK05409.1"/>
    <property type="match status" value="1"/>
</dbReference>
<evidence type="ECO:0000256" key="1">
    <source>
        <dbReference type="HAMAP-Rule" id="MF_00697"/>
    </source>
</evidence>
<accession>A0AAN5PKL8</accession>
<comment type="similarity">
    <text evidence="1">Belongs to the UPF0276 family.</text>
</comment>
<dbReference type="Gene3D" id="3.20.20.150">
    <property type="entry name" value="Divalent-metal-dependent TIM barrel enzymes"/>
    <property type="match status" value="1"/>
</dbReference>